<accession>A0A8S9YNT5</accession>
<dbReference type="Proteomes" id="UP000822476">
    <property type="component" value="Unassembled WGS sequence"/>
</dbReference>
<gene>
    <name evidence="1" type="ORF">EG68_07936</name>
</gene>
<keyword evidence="2" id="KW-1185">Reference proteome</keyword>
<sequence length="109" mass="12714">MADLYVTISCQQVKNKNLTDISALARVNKIPLISQGNRMKNSPKRRFHRTDEQIRVKQRKFSKRILCGNLQRRCTPFVLIDDTKIIVFYRPGWSSTRQLHPSAVIDQSE</sequence>
<reference evidence="1" key="1">
    <citation type="submission" date="2019-07" db="EMBL/GenBank/DDBJ databases">
        <title>Annotation for the trematode Paragonimus miyazaki's.</title>
        <authorList>
            <person name="Choi Y.-J."/>
        </authorList>
    </citation>
    <scope>NUCLEOTIDE SEQUENCE</scope>
    <source>
        <strain evidence="1">Japan</strain>
    </source>
</reference>
<protein>
    <submittedName>
        <fullName evidence="1">Uncharacterized protein</fullName>
    </submittedName>
</protein>
<name>A0A8S9YNT5_9TREM</name>
<dbReference type="EMBL" id="JTDE01004718">
    <property type="protein sequence ID" value="KAF7253060.1"/>
    <property type="molecule type" value="Genomic_DNA"/>
</dbReference>
<organism evidence="1 2">
    <name type="scientific">Paragonimus skrjabini miyazakii</name>
    <dbReference type="NCBI Taxonomy" id="59628"/>
    <lineage>
        <taxon>Eukaryota</taxon>
        <taxon>Metazoa</taxon>
        <taxon>Spiralia</taxon>
        <taxon>Lophotrochozoa</taxon>
        <taxon>Platyhelminthes</taxon>
        <taxon>Trematoda</taxon>
        <taxon>Digenea</taxon>
        <taxon>Plagiorchiida</taxon>
        <taxon>Troglotremata</taxon>
        <taxon>Troglotrematidae</taxon>
        <taxon>Paragonimus</taxon>
    </lineage>
</organism>
<proteinExistence type="predicted"/>
<comment type="caution">
    <text evidence="1">The sequence shown here is derived from an EMBL/GenBank/DDBJ whole genome shotgun (WGS) entry which is preliminary data.</text>
</comment>
<dbReference type="AlphaFoldDB" id="A0A8S9YNT5"/>
<evidence type="ECO:0000313" key="1">
    <source>
        <dbReference type="EMBL" id="KAF7253060.1"/>
    </source>
</evidence>
<evidence type="ECO:0000313" key="2">
    <source>
        <dbReference type="Proteomes" id="UP000822476"/>
    </source>
</evidence>